<evidence type="ECO:0000313" key="5">
    <source>
        <dbReference type="Proteomes" id="UP000596661"/>
    </source>
</evidence>
<dbReference type="OrthoDB" id="1192406at2759"/>
<feature type="domain" description="Jacalin-type lectin" evidence="3">
    <location>
        <begin position="448"/>
        <end position="592"/>
    </location>
</feature>
<feature type="domain" description="Jacalin-type lectin" evidence="3">
    <location>
        <begin position="152"/>
        <end position="296"/>
    </location>
</feature>
<evidence type="ECO:0000259" key="3">
    <source>
        <dbReference type="PROSITE" id="PS51752"/>
    </source>
</evidence>
<keyword evidence="5" id="KW-1185">Reference proteome</keyword>
<dbReference type="OMA" id="RTHEIYD"/>
<dbReference type="InterPro" id="IPR001229">
    <property type="entry name" value="Jacalin-like_lectin_dom"/>
</dbReference>
<dbReference type="Pfam" id="PF01419">
    <property type="entry name" value="Jacalin"/>
    <property type="match status" value="4"/>
</dbReference>
<protein>
    <recommendedName>
        <fullName evidence="3">Jacalin-type lectin domain-containing protein</fullName>
    </recommendedName>
</protein>
<dbReference type="Gramene" id="evm.model.06.148">
    <property type="protein sequence ID" value="cds.evm.model.06.148"/>
    <property type="gene ID" value="evm.TU.06.148"/>
</dbReference>
<dbReference type="SMART" id="SM00915">
    <property type="entry name" value="Jacalin"/>
    <property type="match status" value="4"/>
</dbReference>
<dbReference type="AlphaFoldDB" id="A0A803PUN3"/>
<dbReference type="GO" id="GO:0005537">
    <property type="term" value="F:D-mannose binding"/>
    <property type="evidence" value="ECO:0007669"/>
    <property type="project" value="UniProtKB-ARBA"/>
</dbReference>
<dbReference type="CDD" id="cd09612">
    <property type="entry name" value="Jacalin"/>
    <property type="match status" value="4"/>
</dbReference>
<dbReference type="GO" id="GO:0005536">
    <property type="term" value="F:D-glucose binding"/>
    <property type="evidence" value="ECO:0007669"/>
    <property type="project" value="UniProtKB-ARBA"/>
</dbReference>
<evidence type="ECO:0000256" key="1">
    <source>
        <dbReference type="ARBA" id="ARBA00006568"/>
    </source>
</evidence>
<dbReference type="Gene3D" id="2.100.10.30">
    <property type="entry name" value="Jacalin-like lectin domain"/>
    <property type="match status" value="4"/>
</dbReference>
<proteinExistence type="inferred from homology"/>
<feature type="domain" description="Jacalin-type lectin" evidence="3">
    <location>
        <begin position="299"/>
        <end position="445"/>
    </location>
</feature>
<dbReference type="EMBL" id="UZAU01000554">
    <property type="status" value="NOT_ANNOTATED_CDS"/>
    <property type="molecule type" value="Genomic_DNA"/>
</dbReference>
<dbReference type="Proteomes" id="UP000596661">
    <property type="component" value="Chromosome 6"/>
</dbReference>
<accession>A0A803PUN3</accession>
<dbReference type="SUPFAM" id="SSF51101">
    <property type="entry name" value="Mannose-binding lectins"/>
    <property type="match status" value="4"/>
</dbReference>
<dbReference type="PANTHER" id="PTHR46506">
    <property type="entry name" value="OS05G0143600 PROTEIN"/>
    <property type="match status" value="1"/>
</dbReference>
<dbReference type="InterPro" id="IPR033734">
    <property type="entry name" value="Jacalin-like_lectin_dom_plant"/>
</dbReference>
<reference evidence="4" key="1">
    <citation type="submission" date="2018-11" db="EMBL/GenBank/DDBJ databases">
        <authorList>
            <person name="Grassa J C."/>
        </authorList>
    </citation>
    <scope>NUCLEOTIDE SEQUENCE [LARGE SCALE GENOMIC DNA]</scope>
</reference>
<gene>
    <name evidence="4" type="primary">LOC115719346</name>
</gene>
<sequence length="592" mass="63763">MEGVTSLGAYGGKGGDPWSYILNSGLKEIIIHVDKNIKSISFKDSTGFTSGTFGGNSPDNSERGKERKIVLDWVSEYLISISGTHGEFNGVADVIVSLSFQTNLKTYGPFGTTTIGKPFTIPIDKDNVLVGFFGRCGYYLDALGAYVKPEPIIYFGELGGSGGSPFSFTVRMSWIKQITICHDSSNIKSLFFKDGNDLEYGPFGGEDPNNRGVPTTIDINGPSEFLTSISGTYDIYYGMMVITSLSFITNLKKIHGPFGNSKTGPTFSHQTQDGAIVGFHGKSGHFIDSIGVYVKLEGVTSLGAYGGTGGGPWSYILNSELKEIIIHEDGNIKSISFKESTGFTSGTFGGNKPNYNPFNKGEERKIVLNGPVEYLISINGTHGEFDGKDDVILSLSFQTNLKTYGPFGTTTGEPFAIPLSEDNVLVGFFGRCGYYLDALGAYVKPEPIISFGEWGGSGGSPFSFKVGKSWIKQITIRHDSANIKSLFFKDGNDLEYGPFGGQDPNNRGEPTTIDINGPSEFLTSISGTYGYYNGMTVILALSFTTNLQKIHGPFGCEFGSTFSHPIQGTGAIVGFHGKSGHFIDSIGIYISK</sequence>
<evidence type="ECO:0000256" key="2">
    <source>
        <dbReference type="ARBA" id="ARBA00022734"/>
    </source>
</evidence>
<comment type="similarity">
    <text evidence="1">Belongs to the jacalin lectin family.</text>
</comment>
<keyword evidence="2" id="KW-0430">Lectin</keyword>
<name>A0A803PUN3_CANSA</name>
<reference evidence="4" key="2">
    <citation type="submission" date="2021-03" db="UniProtKB">
        <authorList>
            <consortium name="EnsemblPlants"/>
        </authorList>
    </citation>
    <scope>IDENTIFICATION</scope>
</reference>
<dbReference type="EnsemblPlants" id="evm.model.06.148">
    <property type="protein sequence ID" value="cds.evm.model.06.148"/>
    <property type="gene ID" value="evm.TU.06.148"/>
</dbReference>
<evidence type="ECO:0000313" key="4">
    <source>
        <dbReference type="EnsemblPlants" id="cds.evm.model.06.148"/>
    </source>
</evidence>
<dbReference type="InterPro" id="IPR036404">
    <property type="entry name" value="Jacalin-like_lectin_dom_sf"/>
</dbReference>
<dbReference type="PROSITE" id="PS51752">
    <property type="entry name" value="JACALIN_LECTIN"/>
    <property type="match status" value="4"/>
</dbReference>
<organism evidence="4 5">
    <name type="scientific">Cannabis sativa</name>
    <name type="common">Hemp</name>
    <name type="synonym">Marijuana</name>
    <dbReference type="NCBI Taxonomy" id="3483"/>
    <lineage>
        <taxon>Eukaryota</taxon>
        <taxon>Viridiplantae</taxon>
        <taxon>Streptophyta</taxon>
        <taxon>Embryophyta</taxon>
        <taxon>Tracheophyta</taxon>
        <taxon>Spermatophyta</taxon>
        <taxon>Magnoliopsida</taxon>
        <taxon>eudicotyledons</taxon>
        <taxon>Gunneridae</taxon>
        <taxon>Pentapetalae</taxon>
        <taxon>rosids</taxon>
        <taxon>fabids</taxon>
        <taxon>Rosales</taxon>
        <taxon>Cannabaceae</taxon>
        <taxon>Cannabis</taxon>
    </lineage>
</organism>
<dbReference type="FunFam" id="2.100.10.30:FF:000001">
    <property type="entry name" value="Jacalin-related lectin 33"/>
    <property type="match status" value="4"/>
</dbReference>
<feature type="domain" description="Jacalin-type lectin" evidence="3">
    <location>
        <begin position="4"/>
        <end position="149"/>
    </location>
</feature>